<gene>
    <name evidence="3" type="ORF">KP509_30G053400</name>
</gene>
<dbReference type="EMBL" id="CM035435">
    <property type="protein sequence ID" value="KAH7290549.1"/>
    <property type="molecule type" value="Genomic_DNA"/>
</dbReference>
<reference evidence="3" key="1">
    <citation type="submission" date="2021-08" db="EMBL/GenBank/DDBJ databases">
        <title>WGS assembly of Ceratopteris richardii.</title>
        <authorList>
            <person name="Marchant D.B."/>
            <person name="Chen G."/>
            <person name="Jenkins J."/>
            <person name="Shu S."/>
            <person name="Leebens-Mack J."/>
            <person name="Grimwood J."/>
            <person name="Schmutz J."/>
            <person name="Soltis P."/>
            <person name="Soltis D."/>
            <person name="Chen Z.-H."/>
        </authorList>
    </citation>
    <scope>NUCLEOTIDE SEQUENCE</scope>
    <source>
        <strain evidence="3">Whitten #5841</strain>
        <tissue evidence="3">Leaf</tissue>
    </source>
</reference>
<dbReference type="PANTHER" id="PTHR33178:SF5">
    <property type="entry name" value="EXPRESSED PROTEIN"/>
    <property type="match status" value="1"/>
</dbReference>
<proteinExistence type="predicted"/>
<dbReference type="PROSITE" id="PS51502">
    <property type="entry name" value="S_R_A_B_BARREL"/>
    <property type="match status" value="2"/>
</dbReference>
<dbReference type="Proteomes" id="UP000825935">
    <property type="component" value="Chromosome 30"/>
</dbReference>
<accession>A0A8T2R2G4</accession>
<dbReference type="InterPro" id="IPR013097">
    <property type="entry name" value="Dabb"/>
</dbReference>
<feature type="domain" description="Stress-response A/B barrel" evidence="2">
    <location>
        <begin position="184"/>
        <end position="278"/>
    </location>
</feature>
<evidence type="ECO:0000256" key="1">
    <source>
        <dbReference type="ARBA" id="ARBA00011738"/>
    </source>
</evidence>
<evidence type="ECO:0000313" key="3">
    <source>
        <dbReference type="EMBL" id="KAH7290549.1"/>
    </source>
</evidence>
<dbReference type="Gene3D" id="3.30.70.100">
    <property type="match status" value="2"/>
</dbReference>
<protein>
    <recommendedName>
        <fullName evidence="2">Stress-response A/B barrel domain-containing protein</fullName>
    </recommendedName>
</protein>
<dbReference type="OrthoDB" id="2016695at2759"/>
<dbReference type="OMA" id="YCHGLIN"/>
<dbReference type="PANTHER" id="PTHR33178">
    <property type="match status" value="1"/>
</dbReference>
<comment type="caution">
    <text evidence="3">The sequence shown here is derived from an EMBL/GenBank/DDBJ whole genome shotgun (WGS) entry which is preliminary data.</text>
</comment>
<dbReference type="InterPro" id="IPR011008">
    <property type="entry name" value="Dimeric_a/b-barrel"/>
</dbReference>
<keyword evidence="4" id="KW-1185">Reference proteome</keyword>
<dbReference type="Pfam" id="PF07876">
    <property type="entry name" value="Dabb"/>
    <property type="match status" value="2"/>
</dbReference>
<dbReference type="SUPFAM" id="SSF54909">
    <property type="entry name" value="Dimeric alpha+beta barrel"/>
    <property type="match status" value="2"/>
</dbReference>
<dbReference type="AlphaFoldDB" id="A0A8T2R2G4"/>
<feature type="domain" description="Stress-response A/B barrel" evidence="2">
    <location>
        <begin position="68"/>
        <end position="162"/>
    </location>
</feature>
<comment type="subunit">
    <text evidence="1">Homodimer.</text>
</comment>
<evidence type="ECO:0000313" key="4">
    <source>
        <dbReference type="Proteomes" id="UP000825935"/>
    </source>
</evidence>
<name>A0A8T2R2G4_CERRI</name>
<organism evidence="3 4">
    <name type="scientific">Ceratopteris richardii</name>
    <name type="common">Triangle waterfern</name>
    <dbReference type="NCBI Taxonomy" id="49495"/>
    <lineage>
        <taxon>Eukaryota</taxon>
        <taxon>Viridiplantae</taxon>
        <taxon>Streptophyta</taxon>
        <taxon>Embryophyta</taxon>
        <taxon>Tracheophyta</taxon>
        <taxon>Polypodiopsida</taxon>
        <taxon>Polypodiidae</taxon>
        <taxon>Polypodiales</taxon>
        <taxon>Pteridineae</taxon>
        <taxon>Pteridaceae</taxon>
        <taxon>Parkerioideae</taxon>
        <taxon>Ceratopteris</taxon>
    </lineage>
</organism>
<dbReference type="SMART" id="SM00886">
    <property type="entry name" value="Dabb"/>
    <property type="match status" value="2"/>
</dbReference>
<sequence length="288" mass="32650">MFKSSSSFVLSLQRTIPAFFPAKSTQGLWEPTSCQPRLKGRMAETTVCKQSNAGLECEKAITRKRKVIEHLVVFQMKEGLTEDQEKDMLDHLYTLQYQLRGILTVSLGSNIANENMNGCTHGLFMRFPSKEALGGYYESPARWRVEHDYIFPYYNGMICIDYEAEVEDDIEPIFRRGEVFEEGVESLMLLQVKPDVDPSKVKEGLNSVSHLVDELGTLVVQHTSGLNIGELGKGYTHGMVTRFLSEEARDIFMQHPHYVEIVETKLKPNFLKMLTVEFNVAPVGTTAL</sequence>
<evidence type="ECO:0000259" key="2">
    <source>
        <dbReference type="PROSITE" id="PS51502"/>
    </source>
</evidence>
<dbReference type="InterPro" id="IPR044662">
    <property type="entry name" value="HS1/DABB1-like"/>
</dbReference>